<gene>
    <name evidence="1" type="ORF">NG900_13045</name>
</gene>
<reference evidence="1" key="2">
    <citation type="journal article" date="2023" name="Front. Microbiol.">
        <title>Ralstonia chuxiongensis sp. nov., Ralstonia mojiangensis sp. nov., and Ralstonia soli sp. nov., isolated from tobacco fields, are three novel species in the family Burkholderiaceae.</title>
        <authorList>
            <person name="Lu C.H."/>
            <person name="Zhang Y.Y."/>
            <person name="Jiang N."/>
            <person name="Chen W."/>
            <person name="Shao X."/>
            <person name="Zhao Z.M."/>
            <person name="Lu W.L."/>
            <person name="Hu X."/>
            <person name="Xi Y.X."/>
            <person name="Zou S.Y."/>
            <person name="Wei Q.J."/>
            <person name="Lin Z.L."/>
            <person name="Gong L."/>
            <person name="Gai X.T."/>
            <person name="Zhang L.Q."/>
            <person name="Li J.Y."/>
            <person name="Jin Y."/>
            <person name="Xia Z.Y."/>
        </authorList>
    </citation>
    <scope>NUCLEOTIDE SEQUENCE</scope>
    <source>
        <strain evidence="1">21MJYT02-11</strain>
    </source>
</reference>
<keyword evidence="2" id="KW-1185">Reference proteome</keyword>
<dbReference type="RefSeq" id="WP_252680822.1">
    <property type="nucleotide sequence ID" value="NZ_JAMXHT010000004.1"/>
</dbReference>
<sequence length="196" mass="21532">MAREFRRWVRHREGQLISAITEAGAFVCNGPDIEVPDLQIIFRPAKQENGGRTVRLSHGISAHINLCAPKARAMCDWSPRIRHTPRRSTTTFLTSQRTWIYSSAGPSYWSISWSEMPQAGSQAAALPREGEGFDAQVVADASGLWSKMSGDIALRRMEHVGVTLTSTIQLIAELAGNWSTPEGSQLVQVIMGTAQA</sequence>
<dbReference type="PANTHER" id="PTHR43559">
    <property type="entry name" value="HYDROLASE YCAC-RELATED"/>
    <property type="match status" value="1"/>
</dbReference>
<reference evidence="1" key="1">
    <citation type="submission" date="2022-06" db="EMBL/GenBank/DDBJ databases">
        <authorList>
            <person name="Lu C.-H."/>
        </authorList>
    </citation>
    <scope>NUCLEOTIDE SEQUENCE</scope>
    <source>
        <strain evidence="1">21MJYT02-11</strain>
    </source>
</reference>
<dbReference type="SUPFAM" id="SSF54373">
    <property type="entry name" value="FAD-linked reductases, C-terminal domain"/>
    <property type="match status" value="1"/>
</dbReference>
<evidence type="ECO:0000313" key="1">
    <source>
        <dbReference type="EMBL" id="MCO5399121.1"/>
    </source>
</evidence>
<dbReference type="PANTHER" id="PTHR43559:SF3">
    <property type="entry name" value="HYDROLASE YCAC-RELATED"/>
    <property type="match status" value="1"/>
</dbReference>
<accession>A0ABT1ALG2</accession>
<protein>
    <submittedName>
        <fullName evidence="1">Uncharacterized protein</fullName>
    </submittedName>
</protein>
<name>A0ABT1ALG2_9RALS</name>
<dbReference type="Gene3D" id="3.40.50.850">
    <property type="entry name" value="Isochorismatase-like"/>
    <property type="match status" value="1"/>
</dbReference>
<dbReference type="EMBL" id="JAMXHT010000004">
    <property type="protein sequence ID" value="MCO5399121.1"/>
    <property type="molecule type" value="Genomic_DNA"/>
</dbReference>
<organism evidence="1 2">
    <name type="scientific">Ralstonia soli</name>
    <dbReference type="NCBI Taxonomy" id="2953896"/>
    <lineage>
        <taxon>Bacteria</taxon>
        <taxon>Pseudomonadati</taxon>
        <taxon>Pseudomonadota</taxon>
        <taxon>Betaproteobacteria</taxon>
        <taxon>Burkholderiales</taxon>
        <taxon>Burkholderiaceae</taxon>
        <taxon>Ralstonia</taxon>
    </lineage>
</organism>
<dbReference type="Proteomes" id="UP001162811">
    <property type="component" value="Unassembled WGS sequence"/>
</dbReference>
<comment type="caution">
    <text evidence="1">The sequence shown here is derived from an EMBL/GenBank/DDBJ whole genome shotgun (WGS) entry which is preliminary data.</text>
</comment>
<dbReference type="SUPFAM" id="SSF52499">
    <property type="entry name" value="Isochorismatase-like hydrolases"/>
    <property type="match status" value="1"/>
</dbReference>
<evidence type="ECO:0000313" key="2">
    <source>
        <dbReference type="Proteomes" id="UP001162811"/>
    </source>
</evidence>
<proteinExistence type="predicted"/>
<dbReference type="InterPro" id="IPR053152">
    <property type="entry name" value="Hydrolase_YcaC-like"/>
</dbReference>
<dbReference type="InterPro" id="IPR036380">
    <property type="entry name" value="Isochorismatase-like_sf"/>
</dbReference>